<protein>
    <recommendedName>
        <fullName evidence="3">Metallo-beta-lactamase domain-containing protein</fullName>
    </recommendedName>
</protein>
<dbReference type="SUPFAM" id="SSF56281">
    <property type="entry name" value="Metallo-hydrolase/oxidoreductase"/>
    <property type="match status" value="1"/>
</dbReference>
<keyword evidence="2" id="KW-1185">Reference proteome</keyword>
<organism evidence="1 2">
    <name type="scientific">Yanshouia hominis</name>
    <dbReference type="NCBI Taxonomy" id="2763673"/>
    <lineage>
        <taxon>Bacteria</taxon>
        <taxon>Bacillati</taxon>
        <taxon>Bacillota</taxon>
        <taxon>Clostridia</taxon>
        <taxon>Eubacteriales</taxon>
        <taxon>Oscillospiraceae</taxon>
        <taxon>Yanshouia</taxon>
    </lineage>
</organism>
<evidence type="ECO:0000313" key="2">
    <source>
        <dbReference type="Proteomes" id="UP000658131"/>
    </source>
</evidence>
<proteinExistence type="predicted"/>
<comment type="caution">
    <text evidence="1">The sequence shown here is derived from an EMBL/GenBank/DDBJ whole genome shotgun (WGS) entry which is preliminary data.</text>
</comment>
<dbReference type="InterPro" id="IPR052159">
    <property type="entry name" value="Competence_DNA_uptake"/>
</dbReference>
<dbReference type="Gene3D" id="3.60.15.10">
    <property type="entry name" value="Ribonuclease Z/Hydroxyacylglutathione hydrolase-like"/>
    <property type="match status" value="1"/>
</dbReference>
<accession>A0ABR7NLI6</accession>
<reference evidence="1 2" key="1">
    <citation type="submission" date="2020-08" db="EMBL/GenBank/DDBJ databases">
        <title>Genome public.</title>
        <authorList>
            <person name="Liu C."/>
            <person name="Sun Q."/>
        </authorList>
    </citation>
    <scope>NUCLEOTIDE SEQUENCE [LARGE SCALE GENOMIC DNA]</scope>
    <source>
        <strain evidence="1 2">BX1</strain>
    </source>
</reference>
<dbReference type="PANTHER" id="PTHR30619">
    <property type="entry name" value="DNA INTERNALIZATION/COMPETENCE PROTEIN COMEC/REC2"/>
    <property type="match status" value="1"/>
</dbReference>
<dbReference type="PANTHER" id="PTHR30619:SF1">
    <property type="entry name" value="RECOMBINATION PROTEIN 2"/>
    <property type="match status" value="1"/>
</dbReference>
<name>A0ABR7NLI6_9FIRM</name>
<gene>
    <name evidence="1" type="ORF">H8717_12740</name>
</gene>
<evidence type="ECO:0008006" key="3">
    <source>
        <dbReference type="Google" id="ProtNLM"/>
    </source>
</evidence>
<dbReference type="Proteomes" id="UP000658131">
    <property type="component" value="Unassembled WGS sequence"/>
</dbReference>
<sequence length="295" mass="33491">MANGIKAQIVAPDVGQADCFLIQLYQDAQVFNLLIDGGSRYDLNWSLIDFLGMHHVTHLDVMILTHMHQDHIGQIDRIAAQFTVSAAVFPYPASQLMPPYPAVFEQERRDDTGTCIRAQAILKEQHTKLYFTFGNPRPTVFIFGKYKLECLFPTGNESSVLELLGEMRDSTADKQKEQYQQLCSNLNGDSSIWLLTYAGDDLALFCGDCLAQHLDKVLLERTIHPYLIKLSHHGRNDKGKIYFNEKQLETLAPKKMLLSTTGELAGAVWKKEPYLQKYHPNIPACSRRSVQIQFD</sequence>
<evidence type="ECO:0000313" key="1">
    <source>
        <dbReference type="EMBL" id="MBC8577271.1"/>
    </source>
</evidence>
<dbReference type="InterPro" id="IPR036866">
    <property type="entry name" value="RibonucZ/Hydroxyglut_hydro"/>
</dbReference>
<dbReference type="EMBL" id="JACRTB010000025">
    <property type="protein sequence ID" value="MBC8577271.1"/>
    <property type="molecule type" value="Genomic_DNA"/>
</dbReference>
<dbReference type="RefSeq" id="WP_262400733.1">
    <property type="nucleotide sequence ID" value="NZ_JACRTB010000025.1"/>
</dbReference>